<evidence type="ECO:0000313" key="2">
    <source>
        <dbReference type="Proteomes" id="UP000217348"/>
    </source>
</evidence>
<dbReference type="Proteomes" id="UP000217348">
    <property type="component" value="Chromosome"/>
</dbReference>
<dbReference type="EMBL" id="CP022387">
    <property type="protein sequence ID" value="ATA88902.1"/>
    <property type="molecule type" value="Genomic_DNA"/>
</dbReference>
<organism evidence="1 2">
    <name type="scientific">Capnocytophaga stomatis</name>
    <dbReference type="NCBI Taxonomy" id="1848904"/>
    <lineage>
        <taxon>Bacteria</taxon>
        <taxon>Pseudomonadati</taxon>
        <taxon>Bacteroidota</taxon>
        <taxon>Flavobacteriia</taxon>
        <taxon>Flavobacteriales</taxon>
        <taxon>Flavobacteriaceae</taxon>
        <taxon>Capnocytophaga</taxon>
    </lineage>
</organism>
<reference evidence="2" key="1">
    <citation type="submission" date="2017-06" db="EMBL/GenBank/DDBJ databases">
        <title>Capnocytophaga spp. assemblies.</title>
        <authorList>
            <person name="Gulvik C.A."/>
        </authorList>
    </citation>
    <scope>NUCLEOTIDE SEQUENCE [LARGE SCALE GENOMIC DNA]</scope>
    <source>
        <strain evidence="2">H2177</strain>
    </source>
</reference>
<name>A0A250FUR6_9FLAO</name>
<proteinExistence type="predicted"/>
<evidence type="ECO:0000313" key="1">
    <source>
        <dbReference type="EMBL" id="ATA88902.1"/>
    </source>
</evidence>
<protein>
    <submittedName>
        <fullName evidence="1">Uncharacterized protein</fullName>
    </submittedName>
</protein>
<accession>A0A250FUR6</accession>
<dbReference type="AlphaFoldDB" id="A0A250FUR6"/>
<gene>
    <name evidence="1" type="ORF">CGC58_03695</name>
</gene>
<dbReference type="OrthoDB" id="1149209at2"/>
<sequence>MLKVAFPIGEFFHEHHCHHSAEEMCAHATGKECHHEAHFSHFHKHHHDCIFHQLHTFFIQSYFIYNIPNKDIVVEFFTRKDETTNIDVYISTRGPPSKMIS</sequence>
<dbReference type="KEGG" id="csto:CGC58_03695"/>